<evidence type="ECO:0000313" key="4">
    <source>
        <dbReference type="Proteomes" id="UP000539473"/>
    </source>
</evidence>
<dbReference type="Proteomes" id="UP000539473">
    <property type="component" value="Unassembled WGS sequence"/>
</dbReference>
<reference evidence="2" key="4">
    <citation type="submission" date="2024-05" db="EMBL/GenBank/DDBJ databases">
        <authorList>
            <person name="Sun Q."/>
            <person name="Zhou Y."/>
        </authorList>
    </citation>
    <scope>NUCLEOTIDE SEQUENCE</scope>
    <source>
        <strain evidence="2">CGMCC 1.18437</strain>
    </source>
</reference>
<comment type="caution">
    <text evidence="3">The sequence shown here is derived from an EMBL/GenBank/DDBJ whole genome shotgun (WGS) entry which is preliminary data.</text>
</comment>
<gene>
    <name evidence="2" type="ORF">GCM10017781_32110</name>
    <name evidence="3" type="ORF">HNQ07_003476</name>
</gene>
<reference evidence="5" key="2">
    <citation type="journal article" date="2019" name="Int. J. Syst. Evol. Microbiol.">
        <title>The Global Catalogue of Microorganisms (GCM) 10K type strain sequencing project: providing services to taxonomists for standard genome sequencing and annotation.</title>
        <authorList>
            <consortium name="The Broad Institute Genomics Platform"/>
            <consortium name="The Broad Institute Genome Sequencing Center for Infectious Disease"/>
            <person name="Wu L."/>
            <person name="Ma J."/>
        </authorList>
    </citation>
    <scope>NUCLEOTIDE SEQUENCE [LARGE SCALE GENOMIC DNA]</scope>
    <source>
        <strain evidence="5">CGMCC 1.18437</strain>
    </source>
</reference>
<dbReference type="InterPro" id="IPR017853">
    <property type="entry name" value="GH"/>
</dbReference>
<reference evidence="2" key="1">
    <citation type="journal article" date="2014" name="Int. J. Syst. Evol. Microbiol.">
        <title>Complete genome of a new Firmicutes species belonging to the dominant human colonic microbiota ('Ruminococcus bicirculans') reveals two chromosomes and a selective capacity to utilize plant glucans.</title>
        <authorList>
            <consortium name="NISC Comparative Sequencing Program"/>
            <person name="Wegmann U."/>
            <person name="Louis P."/>
            <person name="Goesmann A."/>
            <person name="Henrissat B."/>
            <person name="Duncan S.H."/>
            <person name="Flint H.J."/>
        </authorList>
    </citation>
    <scope>NUCLEOTIDE SEQUENCE</scope>
    <source>
        <strain evidence="2">CGMCC 1.18437</strain>
    </source>
</reference>
<dbReference type="Proteomes" id="UP000619376">
    <property type="component" value="Unassembled WGS sequence"/>
</dbReference>
<dbReference type="Gene3D" id="3.20.20.80">
    <property type="entry name" value="Glycosidases"/>
    <property type="match status" value="1"/>
</dbReference>
<evidence type="ECO:0000313" key="5">
    <source>
        <dbReference type="Proteomes" id="UP000619376"/>
    </source>
</evidence>
<dbReference type="RefSeq" id="WP_184114020.1">
    <property type="nucleotide sequence ID" value="NZ_BNAJ01000009.1"/>
</dbReference>
<evidence type="ECO:0008006" key="6">
    <source>
        <dbReference type="Google" id="ProtNLM"/>
    </source>
</evidence>
<reference evidence="3 4" key="3">
    <citation type="submission" date="2020-08" db="EMBL/GenBank/DDBJ databases">
        <title>Genomic Encyclopedia of Type Strains, Phase IV (KMG-IV): sequencing the most valuable type-strain genomes for metagenomic binning, comparative biology and taxonomic classification.</title>
        <authorList>
            <person name="Goeker M."/>
        </authorList>
    </citation>
    <scope>NUCLEOTIDE SEQUENCE [LARGE SCALE GENOMIC DNA]</scope>
    <source>
        <strain evidence="3 4">DSM 27521</strain>
    </source>
</reference>
<name>A0A7W8NRK1_9DEIO</name>
<dbReference type="EMBL" id="JACHFK010000010">
    <property type="protein sequence ID" value="MBB5377975.1"/>
    <property type="molecule type" value="Genomic_DNA"/>
</dbReference>
<evidence type="ECO:0000313" key="2">
    <source>
        <dbReference type="EMBL" id="GHF53480.1"/>
    </source>
</evidence>
<dbReference type="SUPFAM" id="SSF51445">
    <property type="entry name" value="(Trans)glycosidases"/>
    <property type="match status" value="1"/>
</dbReference>
<evidence type="ECO:0000313" key="3">
    <source>
        <dbReference type="EMBL" id="MBB5377975.1"/>
    </source>
</evidence>
<protein>
    <recommendedName>
        <fullName evidence="6">Alpha-galactosidase</fullName>
    </recommendedName>
</protein>
<feature type="region of interest" description="Disordered" evidence="1">
    <location>
        <begin position="1"/>
        <end position="22"/>
    </location>
</feature>
<accession>A0A7W8NRK1</accession>
<keyword evidence="5" id="KW-1185">Reference proteome</keyword>
<dbReference type="AlphaFoldDB" id="A0A7W8NRK1"/>
<sequence>MPDIRPAHDTAPPLQLQRRPDGLTLTTPHYRLDLDAARPYLRVSDAARRPYADLFLCPSVHTAAGLDRTARLEDVQVRESGGRTHLRFPLRGGVWLDKVLVLTCDARGIDAHVEVRGEGVLTDVLLFAGYYSGHLRWGSGLFESGAHFSEVFNPEPWGRERRTHGAGESSSVDVMGTSVPGKAHWFFTPAPLLYAFSRDAGGPVSGGSLGADQGGTPVGEATTSASAGPAPWLAASIVAPVDELTFTGFHYDAHEGAFSLRLSYEGQTRVSGTFRTPTLRLEFAADPYAAIARNAQLHRERGVVPAAPESPAPTWWSSPIQCGWGAQCHLAGVRGGRAPDHCTQANYDAFLTALDGHGLHPGILVLDDKWSVTYGHSEVDEHKWPDLRGWIDRAHARGQKVLLWWKAWDPEGLPPEACVTDDLGGVVAADPTSPAYREILARSVRRMLLDYGADGFKVDFSARTPSGPGLRRHGRAWGISLLHELLGLLRQEAKRAKPDALVMTHTPHPAFGDVSDMIRLNDVNTGANVRTQMLHRARVARAALPTHLIDTDNWPMPNIAAWREYVALQPELGVPSLYFATHVDGDGAALTAADAALVRATWARWDAQRRVDPLVVPPGLDADGA</sequence>
<dbReference type="EMBL" id="BNAJ01000009">
    <property type="protein sequence ID" value="GHF53480.1"/>
    <property type="molecule type" value="Genomic_DNA"/>
</dbReference>
<organism evidence="3 4">
    <name type="scientific">Deinococcus metalli</name>
    <dbReference type="NCBI Taxonomy" id="1141878"/>
    <lineage>
        <taxon>Bacteria</taxon>
        <taxon>Thermotogati</taxon>
        <taxon>Deinococcota</taxon>
        <taxon>Deinococci</taxon>
        <taxon>Deinococcales</taxon>
        <taxon>Deinococcaceae</taxon>
        <taxon>Deinococcus</taxon>
    </lineage>
</organism>
<evidence type="ECO:0000256" key="1">
    <source>
        <dbReference type="SAM" id="MobiDB-lite"/>
    </source>
</evidence>
<proteinExistence type="predicted"/>